<comment type="caution">
    <text evidence="1">The sequence shown here is derived from an EMBL/GenBank/DDBJ whole genome shotgun (WGS) entry which is preliminary data.</text>
</comment>
<reference evidence="1" key="1">
    <citation type="submission" date="2023-09" db="EMBL/GenBank/DDBJ databases">
        <title>Vallitalea sediminicola and Vallitalea maricola sp. nov., anaerobic bacteria isolated from marine sediment.</title>
        <authorList>
            <person name="Hirano S."/>
            <person name="Maeda A."/>
            <person name="Terahara T."/>
            <person name="Mori K."/>
            <person name="Hamada M."/>
            <person name="Matsumoto R."/>
            <person name="Kobayashi T."/>
        </authorList>
    </citation>
    <scope>NUCLEOTIDE SEQUENCE</scope>
    <source>
        <strain evidence="1">AN17-2</strain>
    </source>
</reference>
<accession>A0ACB5UGL9</accession>
<sequence>MSIPVKLEVFEGPLDLLLHLIDKNKLNIYDIPIVIITEQFLEYIKKLEEKNMEIMSEFIEMAATLINIKSKMLLPIEDEEEEETDPREELMNKLIEYKKFKYIRDKLKIRQIDAKKVIFKEPTIPTEVLNYEEKVDTSKILSDIDFSMIYNVFQSVMKKQYNKIDTIRSDFGEIVREEYTVNDKIDYIINLSKQYETISFRDVLETQISKVEIIVTFLAVLELMKMGKILIVQRDLFDDIIIKYTDLNNDNII</sequence>
<proteinExistence type="predicted"/>
<dbReference type="Proteomes" id="UP001374599">
    <property type="component" value="Unassembled WGS sequence"/>
</dbReference>
<evidence type="ECO:0000313" key="1">
    <source>
        <dbReference type="EMBL" id="GMQ61792.1"/>
    </source>
</evidence>
<gene>
    <name evidence="1" type="ORF">AN2V17_10220</name>
</gene>
<evidence type="ECO:0000313" key="2">
    <source>
        <dbReference type="Proteomes" id="UP001374599"/>
    </source>
</evidence>
<dbReference type="EMBL" id="BTPU01000015">
    <property type="protein sequence ID" value="GMQ61792.1"/>
    <property type="molecule type" value="Genomic_DNA"/>
</dbReference>
<keyword evidence="2" id="KW-1185">Reference proteome</keyword>
<organism evidence="1 2">
    <name type="scientific">Vallitalea maricola</name>
    <dbReference type="NCBI Taxonomy" id="3074433"/>
    <lineage>
        <taxon>Bacteria</taxon>
        <taxon>Bacillati</taxon>
        <taxon>Bacillota</taxon>
        <taxon>Clostridia</taxon>
        <taxon>Lachnospirales</taxon>
        <taxon>Vallitaleaceae</taxon>
        <taxon>Vallitalea</taxon>
    </lineage>
</organism>
<name>A0ACB5UGL9_9FIRM</name>
<protein>
    <submittedName>
        <fullName evidence="1">Segregation/condensation protein A</fullName>
    </submittedName>
</protein>